<keyword evidence="9" id="KW-0325">Glycoprotein</keyword>
<keyword evidence="8" id="KW-0862">Zinc</keyword>
<name>A0A8W8IJH4_MAGGI</name>
<dbReference type="EnsemblMetazoa" id="G144.5">
    <property type="protein sequence ID" value="G144.5:cds"/>
    <property type="gene ID" value="G144"/>
</dbReference>
<sequence>MNTQRVFFLVWIINVCSSQPTGNTGFFWQVTDFHYDANYSTKGNPWKMCHDSSEGSYSNSIYGNYQCDSPWRLILSATAAMKRLHPDPDFILWTGDSVPHVPDSTLDLQKNAQNIGNISLLLRSVFPNTSIYPVLGNHDEYPADAYPPAPGSDYYTTILHQAHFDKLLTNDTAAQFQTGGYYSTLSRPGLRVMGLNTNLLYSQNKLTGKSADPAQQFQWMTATLSDARKNNEKVILLSHVPPGLFEKYSGLMWFYNEFNTQYVRILQNFSDVITSQIYGHEHTDSYRILKDPKGAPIGVLFLAPAVTPWNSSLAGVGANNPSIRLYTYNRMDGTVLNYQQYYLNLASLIKGTANWTLEYDAKKDYNVGDLSPKSMLNLALSFNSDNSVMFSKYLTYNSVSQAVNPACDLDCKMVHICSITELERMNFDLCKTVNPTKTTKMPHPSPPTHHRRPVSKTYIYIIVGLAAVVFILFIVVGIICIRRRRHFIPYRFSRFSNSLGRGPIN</sequence>
<comment type="cofactor">
    <cofactor evidence="1">
        <name>Zn(2+)</name>
        <dbReference type="ChEBI" id="CHEBI:29105"/>
    </cofactor>
</comment>
<evidence type="ECO:0000259" key="12">
    <source>
        <dbReference type="Pfam" id="PF00149"/>
    </source>
</evidence>
<dbReference type="InterPro" id="IPR004843">
    <property type="entry name" value="Calcineurin-like_PHP"/>
</dbReference>
<evidence type="ECO:0000256" key="3">
    <source>
        <dbReference type="ARBA" id="ARBA00008234"/>
    </source>
</evidence>
<evidence type="ECO:0000313" key="14">
    <source>
        <dbReference type="EnsemblMetazoa" id="G144.1:cds"/>
    </source>
</evidence>
<keyword evidence="7" id="KW-0378">Hydrolase</keyword>
<keyword evidence="4" id="KW-0964">Secreted</keyword>
<evidence type="ECO:0000259" key="13">
    <source>
        <dbReference type="Pfam" id="PF19272"/>
    </source>
</evidence>
<dbReference type="Proteomes" id="UP000005408">
    <property type="component" value="Unassembled WGS sequence"/>
</dbReference>
<dbReference type="GO" id="GO:0046872">
    <property type="term" value="F:metal ion binding"/>
    <property type="evidence" value="ECO:0007669"/>
    <property type="project" value="UniProtKB-KW"/>
</dbReference>
<keyword evidence="10" id="KW-0812">Transmembrane</keyword>
<keyword evidence="6 11" id="KW-0732">Signal</keyword>
<evidence type="ECO:0008006" key="16">
    <source>
        <dbReference type="Google" id="ProtNLM"/>
    </source>
</evidence>
<dbReference type="InterPro" id="IPR041805">
    <property type="entry name" value="ASMase/PPN1_MPP"/>
</dbReference>
<dbReference type="AlphaFoldDB" id="A0A8W8IJH4"/>
<dbReference type="Pfam" id="PF00149">
    <property type="entry name" value="Metallophos"/>
    <property type="match status" value="1"/>
</dbReference>
<dbReference type="OMA" id="HVIVLHT"/>
<evidence type="ECO:0000256" key="9">
    <source>
        <dbReference type="ARBA" id="ARBA00023180"/>
    </source>
</evidence>
<dbReference type="SUPFAM" id="SSF56300">
    <property type="entry name" value="Metallo-dependent phosphatases"/>
    <property type="match status" value="1"/>
</dbReference>
<reference evidence="14" key="1">
    <citation type="submission" date="2022-08" db="UniProtKB">
        <authorList>
            <consortium name="EnsemblMetazoa"/>
        </authorList>
    </citation>
    <scope>IDENTIFICATION</scope>
    <source>
        <strain evidence="14">05x7-T-G4-1.051#20</strain>
    </source>
</reference>
<dbReference type="GO" id="GO:0005615">
    <property type="term" value="C:extracellular space"/>
    <property type="evidence" value="ECO:0007669"/>
    <property type="project" value="TreeGrafter"/>
</dbReference>
<evidence type="ECO:0000256" key="6">
    <source>
        <dbReference type="ARBA" id="ARBA00022729"/>
    </source>
</evidence>
<dbReference type="Gene3D" id="3.60.21.10">
    <property type="match status" value="1"/>
</dbReference>
<evidence type="ECO:0000256" key="5">
    <source>
        <dbReference type="ARBA" id="ARBA00022723"/>
    </source>
</evidence>
<protein>
    <recommendedName>
        <fullName evidence="16">Acid sphingomyelinase-like phosphodiesterase 3b</fullName>
    </recommendedName>
</protein>
<dbReference type="GO" id="GO:0008081">
    <property type="term" value="F:phosphoric diester hydrolase activity"/>
    <property type="evidence" value="ECO:0007669"/>
    <property type="project" value="TreeGrafter"/>
</dbReference>
<dbReference type="PANTHER" id="PTHR10340:SF57">
    <property type="entry name" value="METALLOPHOS DOMAIN-CONTAINING PROTEIN"/>
    <property type="match status" value="1"/>
</dbReference>
<evidence type="ECO:0000256" key="10">
    <source>
        <dbReference type="SAM" id="Phobius"/>
    </source>
</evidence>
<evidence type="ECO:0000313" key="15">
    <source>
        <dbReference type="Proteomes" id="UP000005408"/>
    </source>
</evidence>
<dbReference type="OrthoDB" id="348678at2759"/>
<evidence type="ECO:0000256" key="8">
    <source>
        <dbReference type="ARBA" id="ARBA00022833"/>
    </source>
</evidence>
<proteinExistence type="inferred from homology"/>
<comment type="similarity">
    <text evidence="3">Belongs to the acid sphingomyelinase family.</text>
</comment>
<feature type="domain" description="Calcineurin-like phosphoesterase" evidence="12">
    <location>
        <begin position="27"/>
        <end position="283"/>
    </location>
</feature>
<feature type="signal peptide" evidence="11">
    <location>
        <begin position="1"/>
        <end position="18"/>
    </location>
</feature>
<dbReference type="CDD" id="cd00842">
    <property type="entry name" value="MPP_ASMase"/>
    <property type="match status" value="1"/>
</dbReference>
<dbReference type="PANTHER" id="PTHR10340">
    <property type="entry name" value="SPHINGOMYELIN PHOSPHODIESTERASE"/>
    <property type="match status" value="1"/>
</dbReference>
<keyword evidence="5" id="KW-0479">Metal-binding</keyword>
<dbReference type="InterPro" id="IPR029052">
    <property type="entry name" value="Metallo-depent_PP-like"/>
</dbReference>
<evidence type="ECO:0000256" key="11">
    <source>
        <dbReference type="SAM" id="SignalP"/>
    </source>
</evidence>
<feature type="transmembrane region" description="Helical" evidence="10">
    <location>
        <begin position="458"/>
        <end position="481"/>
    </location>
</feature>
<organism evidence="14 15">
    <name type="scientific">Magallana gigas</name>
    <name type="common">Pacific oyster</name>
    <name type="synonym">Crassostrea gigas</name>
    <dbReference type="NCBI Taxonomy" id="29159"/>
    <lineage>
        <taxon>Eukaryota</taxon>
        <taxon>Metazoa</taxon>
        <taxon>Spiralia</taxon>
        <taxon>Lophotrochozoa</taxon>
        <taxon>Mollusca</taxon>
        <taxon>Bivalvia</taxon>
        <taxon>Autobranchia</taxon>
        <taxon>Pteriomorphia</taxon>
        <taxon>Ostreida</taxon>
        <taxon>Ostreoidea</taxon>
        <taxon>Ostreidae</taxon>
        <taxon>Magallana</taxon>
    </lineage>
</organism>
<accession>A0A8W8IJH4</accession>
<feature type="chain" id="PRO_5042430832" description="Acid sphingomyelinase-like phosphodiesterase 3b" evidence="11">
    <location>
        <begin position="19"/>
        <end position="505"/>
    </location>
</feature>
<evidence type="ECO:0000256" key="7">
    <source>
        <dbReference type="ARBA" id="ARBA00022801"/>
    </source>
</evidence>
<dbReference type="InterPro" id="IPR045473">
    <property type="entry name" value="ASM_C"/>
</dbReference>
<dbReference type="Pfam" id="PF19272">
    <property type="entry name" value="ASMase_C"/>
    <property type="match status" value="1"/>
</dbReference>
<dbReference type="EnsemblMetazoa" id="G144.1">
    <property type="protein sequence ID" value="G144.1:cds"/>
    <property type="gene ID" value="G144"/>
</dbReference>
<keyword evidence="15" id="KW-1185">Reference proteome</keyword>
<evidence type="ECO:0000256" key="4">
    <source>
        <dbReference type="ARBA" id="ARBA00022525"/>
    </source>
</evidence>
<evidence type="ECO:0000256" key="2">
    <source>
        <dbReference type="ARBA" id="ARBA00004613"/>
    </source>
</evidence>
<evidence type="ECO:0000256" key="1">
    <source>
        <dbReference type="ARBA" id="ARBA00001947"/>
    </source>
</evidence>
<keyword evidence="10" id="KW-1133">Transmembrane helix</keyword>
<comment type="subcellular location">
    <subcellularLocation>
        <location evidence="2">Secreted</location>
    </subcellularLocation>
</comment>
<feature type="domain" description="Sphingomyelin phosphodiesterase C-terminal" evidence="13">
    <location>
        <begin position="296"/>
        <end position="430"/>
    </location>
</feature>
<keyword evidence="10" id="KW-0472">Membrane</keyword>